<dbReference type="Pfam" id="PF13499">
    <property type="entry name" value="EF-hand_7"/>
    <property type="match status" value="1"/>
</dbReference>
<dbReference type="Proteomes" id="UP001054902">
    <property type="component" value="Unassembled WGS sequence"/>
</dbReference>
<dbReference type="InterPro" id="IPR011992">
    <property type="entry name" value="EF-hand-dom_pair"/>
</dbReference>
<proteinExistence type="predicted"/>
<evidence type="ECO:0000313" key="4">
    <source>
        <dbReference type="Proteomes" id="UP001054902"/>
    </source>
</evidence>
<dbReference type="Gene3D" id="1.10.238.10">
    <property type="entry name" value="EF-hand"/>
    <property type="match status" value="1"/>
</dbReference>
<feature type="domain" description="EF-hand" evidence="2">
    <location>
        <begin position="73"/>
        <end position="108"/>
    </location>
</feature>
<sequence length="110" mass="12670">MHSRLIEQDSMKAIRVSFAKRIIDSLDLMGVDLDLNDIHDIFNNIDANGDKGLCEEEFYNFLLEVNSSREEALSEEDASTLFKAIDINGDDEISFVELFQFLLMKVIHRK</sequence>
<reference evidence="3 4" key="1">
    <citation type="journal article" date="2021" name="Sci. Rep.">
        <title>The genome of the diatom Chaetoceros tenuissimus carries an ancient integrated fragment of an extant virus.</title>
        <authorList>
            <person name="Hongo Y."/>
            <person name="Kimura K."/>
            <person name="Takaki Y."/>
            <person name="Yoshida Y."/>
            <person name="Baba S."/>
            <person name="Kobayashi G."/>
            <person name="Nagasaki K."/>
            <person name="Hano T."/>
            <person name="Tomaru Y."/>
        </authorList>
    </citation>
    <scope>NUCLEOTIDE SEQUENCE [LARGE SCALE GENOMIC DNA]</scope>
    <source>
        <strain evidence="3 4">NIES-3715</strain>
    </source>
</reference>
<protein>
    <recommendedName>
        <fullName evidence="2">EF-hand domain-containing protein</fullName>
    </recommendedName>
</protein>
<dbReference type="EMBL" id="BLLK01000023">
    <property type="protein sequence ID" value="GFH47719.1"/>
    <property type="molecule type" value="Genomic_DNA"/>
</dbReference>
<dbReference type="SMART" id="SM00054">
    <property type="entry name" value="EFh"/>
    <property type="match status" value="2"/>
</dbReference>
<name>A0AAD3H2Q1_9STRA</name>
<dbReference type="AlphaFoldDB" id="A0AAD3H2Q1"/>
<gene>
    <name evidence="3" type="ORF">CTEN210_04194</name>
</gene>
<dbReference type="PROSITE" id="PS50222">
    <property type="entry name" value="EF_HAND_2"/>
    <property type="match status" value="2"/>
</dbReference>
<evidence type="ECO:0000259" key="2">
    <source>
        <dbReference type="PROSITE" id="PS50222"/>
    </source>
</evidence>
<keyword evidence="4" id="KW-1185">Reference proteome</keyword>
<keyword evidence="1" id="KW-0106">Calcium</keyword>
<dbReference type="InterPro" id="IPR018247">
    <property type="entry name" value="EF_Hand_1_Ca_BS"/>
</dbReference>
<dbReference type="SUPFAM" id="SSF47473">
    <property type="entry name" value="EF-hand"/>
    <property type="match status" value="1"/>
</dbReference>
<dbReference type="PROSITE" id="PS00018">
    <property type="entry name" value="EF_HAND_1"/>
    <property type="match status" value="1"/>
</dbReference>
<accession>A0AAD3H2Q1</accession>
<evidence type="ECO:0000256" key="1">
    <source>
        <dbReference type="ARBA" id="ARBA00022837"/>
    </source>
</evidence>
<dbReference type="InterPro" id="IPR002048">
    <property type="entry name" value="EF_hand_dom"/>
</dbReference>
<organism evidence="3 4">
    <name type="scientific">Chaetoceros tenuissimus</name>
    <dbReference type="NCBI Taxonomy" id="426638"/>
    <lineage>
        <taxon>Eukaryota</taxon>
        <taxon>Sar</taxon>
        <taxon>Stramenopiles</taxon>
        <taxon>Ochrophyta</taxon>
        <taxon>Bacillariophyta</taxon>
        <taxon>Coscinodiscophyceae</taxon>
        <taxon>Chaetocerotophycidae</taxon>
        <taxon>Chaetocerotales</taxon>
        <taxon>Chaetocerotaceae</taxon>
        <taxon>Chaetoceros</taxon>
    </lineage>
</organism>
<comment type="caution">
    <text evidence="3">The sequence shown here is derived from an EMBL/GenBank/DDBJ whole genome shotgun (WGS) entry which is preliminary data.</text>
</comment>
<dbReference type="GO" id="GO:0005509">
    <property type="term" value="F:calcium ion binding"/>
    <property type="evidence" value="ECO:0007669"/>
    <property type="project" value="InterPro"/>
</dbReference>
<evidence type="ECO:0000313" key="3">
    <source>
        <dbReference type="EMBL" id="GFH47719.1"/>
    </source>
</evidence>
<feature type="domain" description="EF-hand" evidence="2">
    <location>
        <begin position="33"/>
        <end position="68"/>
    </location>
</feature>